<organism evidence="12 13">
    <name type="scientific">Cardiosporidium cionae</name>
    <dbReference type="NCBI Taxonomy" id="476202"/>
    <lineage>
        <taxon>Eukaryota</taxon>
        <taxon>Sar</taxon>
        <taxon>Alveolata</taxon>
        <taxon>Apicomplexa</taxon>
        <taxon>Aconoidasida</taxon>
        <taxon>Nephromycida</taxon>
        <taxon>Cardiosporidium</taxon>
    </lineage>
</organism>
<dbReference type="SUPFAM" id="SSF81665">
    <property type="entry name" value="Calcium ATPase, transmembrane domain M"/>
    <property type="match status" value="1"/>
</dbReference>
<dbReference type="InterPro" id="IPR008250">
    <property type="entry name" value="ATPase_P-typ_transduc_dom_A_sf"/>
</dbReference>
<feature type="transmembrane region" description="Helical" evidence="10">
    <location>
        <begin position="369"/>
        <end position="393"/>
    </location>
</feature>
<evidence type="ECO:0000256" key="4">
    <source>
        <dbReference type="ARBA" id="ARBA00022741"/>
    </source>
</evidence>
<keyword evidence="13" id="KW-1185">Reference proteome</keyword>
<dbReference type="Pfam" id="PF13246">
    <property type="entry name" value="Cation_ATPase"/>
    <property type="match status" value="1"/>
</dbReference>
<dbReference type="InterPro" id="IPR001757">
    <property type="entry name" value="P_typ_ATPase"/>
</dbReference>
<gene>
    <name evidence="12" type="ORF">IE077_001086</name>
</gene>
<dbReference type="SMART" id="SM00831">
    <property type="entry name" value="Cation_ATPase_N"/>
    <property type="match status" value="1"/>
</dbReference>
<evidence type="ECO:0000259" key="11">
    <source>
        <dbReference type="SMART" id="SM00831"/>
    </source>
</evidence>
<dbReference type="SFLD" id="SFLDS00003">
    <property type="entry name" value="Haloacid_Dehalogenase"/>
    <property type="match status" value="1"/>
</dbReference>
<feature type="transmembrane region" description="Helical" evidence="10">
    <location>
        <begin position="177"/>
        <end position="200"/>
    </location>
</feature>
<keyword evidence="4" id="KW-0547">Nucleotide-binding</keyword>
<dbReference type="PANTHER" id="PTHR43294">
    <property type="entry name" value="SODIUM/POTASSIUM-TRANSPORTING ATPASE SUBUNIT ALPHA"/>
    <property type="match status" value="1"/>
</dbReference>
<evidence type="ECO:0000256" key="7">
    <source>
        <dbReference type="ARBA" id="ARBA00022989"/>
    </source>
</evidence>
<feature type="transmembrane region" description="Helical" evidence="10">
    <location>
        <begin position="1286"/>
        <end position="1305"/>
    </location>
</feature>
<dbReference type="SUPFAM" id="SSF56784">
    <property type="entry name" value="HAD-like"/>
    <property type="match status" value="1"/>
</dbReference>
<feature type="region of interest" description="Disordered" evidence="9">
    <location>
        <begin position="31"/>
        <end position="51"/>
    </location>
</feature>
<dbReference type="InterPro" id="IPR023214">
    <property type="entry name" value="HAD_sf"/>
</dbReference>
<evidence type="ECO:0000313" key="13">
    <source>
        <dbReference type="Proteomes" id="UP000823046"/>
    </source>
</evidence>
<feature type="non-terminal residue" evidence="12">
    <location>
        <position position="1"/>
    </location>
</feature>
<protein>
    <submittedName>
        <fullName evidence="12">P-type ATPase4</fullName>
    </submittedName>
</protein>
<dbReference type="EMBL" id="JADAQX010000089">
    <property type="protein sequence ID" value="KAF8822081.1"/>
    <property type="molecule type" value="Genomic_DNA"/>
</dbReference>
<keyword evidence="3 10" id="KW-0812">Transmembrane</keyword>
<dbReference type="Gene3D" id="1.20.1110.10">
    <property type="entry name" value="Calcium-transporting ATPase, transmembrane domain"/>
    <property type="match status" value="2"/>
</dbReference>
<dbReference type="InterPro" id="IPR050510">
    <property type="entry name" value="Cation_transp_ATPase_P-type"/>
</dbReference>
<sequence>EGDEGKIPFQLGTDGAAAADSLPEIVTSAIHSSHGNTLNPPSSTSGPISHGLNEHTVIRAHVAQPPHATGLLGPSDYPDNLESELMEHLSHFSLQGFVEEAKSQDPAAFEAARSIVEHEHPSSGKNHFASASLQELMSEFGLEDTFKGLSTAAVERSLETYGPNVLQKEKRESVLRLFLSQFLSFVIILLLFASIVSLALSQWVEGIAIIVIVTLNATLATYMERSASNALAKLAGLQAPKCTVRRNGEEVIIDAVNVVPGEIILFRTGDRIAADLRLVEVTELRTNEALLTGESDEVKKTLVARELNSAFASNLCFASTSVSNGSGIGLVFATGMSTQVGRIAEQLQKAGSGNRLTPLQRALNRLGGFIGGFAVVVLGEPRVVVGIALLTNYTDPARPGENRYLSILLIAVGFAVSSIPEGLPVVVTISLSLGAKDMVNRNANINKLPAVETLGSCTVICSDKTGTLTEGKMTAIRLATICRTGRKLNESSSVSENFSFYPTRGFNPFGGIFKSEDLTERVKRKILQLFMEGSSRTFDGIATDYGNSGNSSAESCLVRAALLATYLNSYGTTLEKEKNSWITRGNMSEGALVVAAAKAGFGPNEDISVHSEYAALKELEIPFNSSRKMMITVHNLPQPGKFGGLTLLLPSGDPVKHVAIVKGAPDRIIERVGHCLQEENNDIQINWNACVNEEILEDIRKVNFDMSKDALRVLAVGLVPLSFEDIALLSDKEDGEERLGYILKYKVVIHSISKTINMLLQTQSFILLGLVGSEDPPRFGVNNSIEKCRWAGIRVVMITGDQVTTARAIAQKIGLIGYDEASFNSVIQCSVMHESNDIYKPHLPEDRINQIIATTNVFSRAQPEDKILIVQALQKKGEVVAMTGDGVNDAPALKAADIGIAMGIAGTDVAKGAAEMVLLDDNFNTVVAAVEEGRKIYANIRKFVSFLLGEIIYLTTAIIASLPLPLEALQILFLNLMSDGVPAVALSREPADDDNMLVIRNGNSFIDLTLQVLVPPRPRAEQIMTRDWWLFGNLPHTIFEAMAVLASLCVALYLSLGVLFLNDIESQCRRVTLGVEGVQNGRSSFVYFCRSFEYVVERNYIGWRTNIDFWNPTKSNKTFKFHVECYLVKPNQMQQFLNAARGKIDDISVNTSNPAVRDAFAFGCGANLVNDSRGWCLPRADTLAPSNGAAPEGAALLSYFSVAARGTERARTMSFITAVWSEMLRAYTYPDLNCKLHVRSWEWFYLVFNRNPWMHIACSTSATMTFLVTAIPGIQTIFGTSILSWWQYLLAISWALMNLALDELIPKPMYRHLRKKLKVKSK</sequence>
<reference evidence="12 13" key="1">
    <citation type="journal article" date="2020" name="bioRxiv">
        <title>Metabolic contributions of an alphaproteobacterial endosymbiont in the apicomplexan Cardiosporidium cionae.</title>
        <authorList>
            <person name="Hunter E.S."/>
            <person name="Paight C.J."/>
            <person name="Lane C.E."/>
        </authorList>
    </citation>
    <scope>NUCLEOTIDE SEQUENCE [LARGE SCALE GENOMIC DNA]</scope>
    <source>
        <strain evidence="12">ESH_2018</strain>
    </source>
</reference>
<dbReference type="Proteomes" id="UP000823046">
    <property type="component" value="Unassembled WGS sequence"/>
</dbReference>
<dbReference type="SFLD" id="SFLDG00002">
    <property type="entry name" value="C1.7:_P-type_atpase_like"/>
    <property type="match status" value="1"/>
</dbReference>
<dbReference type="Pfam" id="PF00122">
    <property type="entry name" value="E1-E2_ATPase"/>
    <property type="match status" value="1"/>
</dbReference>
<dbReference type="PRINTS" id="PR00119">
    <property type="entry name" value="CATATPASE"/>
</dbReference>
<evidence type="ECO:0000256" key="6">
    <source>
        <dbReference type="ARBA" id="ARBA00022967"/>
    </source>
</evidence>
<dbReference type="InterPro" id="IPR006068">
    <property type="entry name" value="ATPase_P-typ_cation-transptr_C"/>
</dbReference>
<feature type="compositionally biased region" description="Polar residues" evidence="9">
    <location>
        <begin position="31"/>
        <end position="47"/>
    </location>
</feature>
<feature type="domain" description="Cation-transporting P-type ATPase N-terminal" evidence="11">
    <location>
        <begin position="127"/>
        <end position="202"/>
    </location>
</feature>
<dbReference type="Pfam" id="PF00690">
    <property type="entry name" value="Cation_ATPase_N"/>
    <property type="match status" value="1"/>
</dbReference>
<dbReference type="Gene3D" id="3.40.1110.10">
    <property type="entry name" value="Calcium-transporting ATPase, cytoplasmic domain N"/>
    <property type="match status" value="1"/>
</dbReference>
<evidence type="ECO:0000256" key="10">
    <source>
        <dbReference type="SAM" id="Phobius"/>
    </source>
</evidence>
<dbReference type="InterPro" id="IPR044492">
    <property type="entry name" value="P_typ_ATPase_HD_dom"/>
</dbReference>
<evidence type="ECO:0000256" key="3">
    <source>
        <dbReference type="ARBA" id="ARBA00022692"/>
    </source>
</evidence>
<dbReference type="InterPro" id="IPR023299">
    <property type="entry name" value="ATPase_P-typ_cyto_dom_N"/>
</dbReference>
<accession>A0ABQ7JDH4</accession>
<name>A0ABQ7JDH4_9APIC</name>
<proteinExistence type="predicted"/>
<dbReference type="Gene3D" id="3.40.50.1000">
    <property type="entry name" value="HAD superfamily/HAD-like"/>
    <property type="match status" value="1"/>
</dbReference>
<evidence type="ECO:0000256" key="2">
    <source>
        <dbReference type="ARBA" id="ARBA00022475"/>
    </source>
</evidence>
<evidence type="ECO:0000256" key="8">
    <source>
        <dbReference type="ARBA" id="ARBA00023136"/>
    </source>
</evidence>
<dbReference type="SUPFAM" id="SSF81660">
    <property type="entry name" value="Metal cation-transporting ATPase, ATP-binding domain N"/>
    <property type="match status" value="1"/>
</dbReference>
<dbReference type="InterPro" id="IPR023298">
    <property type="entry name" value="ATPase_P-typ_TM_dom_sf"/>
</dbReference>
<feature type="transmembrane region" description="Helical" evidence="10">
    <location>
        <begin position="1253"/>
        <end position="1274"/>
    </location>
</feature>
<dbReference type="NCBIfam" id="TIGR01494">
    <property type="entry name" value="ATPase_P-type"/>
    <property type="match status" value="2"/>
</dbReference>
<keyword evidence="7 10" id="KW-1133">Transmembrane helix</keyword>
<dbReference type="SUPFAM" id="SSF81653">
    <property type="entry name" value="Calcium ATPase, transduction domain A"/>
    <property type="match status" value="1"/>
</dbReference>
<dbReference type="InterPro" id="IPR004014">
    <property type="entry name" value="ATPase_P-typ_cation-transptr_N"/>
</dbReference>
<evidence type="ECO:0000313" key="12">
    <source>
        <dbReference type="EMBL" id="KAF8822081.1"/>
    </source>
</evidence>
<dbReference type="Pfam" id="PF00689">
    <property type="entry name" value="Cation_ATPase_C"/>
    <property type="match status" value="2"/>
</dbReference>
<dbReference type="SFLD" id="SFLDF00027">
    <property type="entry name" value="p-type_atpase"/>
    <property type="match status" value="1"/>
</dbReference>
<dbReference type="PANTHER" id="PTHR43294:SF21">
    <property type="entry name" value="CATION TRANSPORTING ATPASE"/>
    <property type="match status" value="1"/>
</dbReference>
<feature type="transmembrane region" description="Helical" evidence="10">
    <location>
        <begin position="1038"/>
        <end position="1061"/>
    </location>
</feature>
<comment type="caution">
    <text evidence="12">The sequence shown here is derived from an EMBL/GenBank/DDBJ whole genome shotgun (WGS) entry which is preliminary data.</text>
</comment>
<feature type="transmembrane region" description="Helical" evidence="10">
    <location>
        <begin position="405"/>
        <end position="431"/>
    </location>
</feature>
<dbReference type="InterPro" id="IPR036412">
    <property type="entry name" value="HAD-like_sf"/>
</dbReference>
<keyword evidence="6" id="KW-1278">Translocase</keyword>
<comment type="subcellular location">
    <subcellularLocation>
        <location evidence="1">Cell membrane</location>
        <topology evidence="1">Multi-pass membrane protein</topology>
    </subcellularLocation>
</comment>
<dbReference type="InterPro" id="IPR059000">
    <property type="entry name" value="ATPase_P-type_domA"/>
</dbReference>
<dbReference type="Gene3D" id="2.70.150.10">
    <property type="entry name" value="Calcium-transporting ATPase, cytoplasmic transduction domain A"/>
    <property type="match status" value="1"/>
</dbReference>
<dbReference type="PROSITE" id="PS00154">
    <property type="entry name" value="ATPASE_E1_E2"/>
    <property type="match status" value="1"/>
</dbReference>
<keyword evidence="8 10" id="KW-0472">Membrane</keyword>
<keyword evidence="5" id="KW-0067">ATP-binding</keyword>
<keyword evidence="2" id="KW-1003">Cell membrane</keyword>
<feature type="transmembrane region" description="Helical" evidence="10">
    <location>
        <begin position="943"/>
        <end position="964"/>
    </location>
</feature>
<evidence type="ECO:0000256" key="9">
    <source>
        <dbReference type="SAM" id="MobiDB-lite"/>
    </source>
</evidence>
<feature type="transmembrane region" description="Helical" evidence="10">
    <location>
        <begin position="206"/>
        <end position="223"/>
    </location>
</feature>
<evidence type="ECO:0000256" key="5">
    <source>
        <dbReference type="ARBA" id="ARBA00022840"/>
    </source>
</evidence>
<evidence type="ECO:0000256" key="1">
    <source>
        <dbReference type="ARBA" id="ARBA00004651"/>
    </source>
</evidence>
<dbReference type="InterPro" id="IPR018303">
    <property type="entry name" value="ATPase_P-typ_P_site"/>
</dbReference>